<gene>
    <name evidence="3" type="ORF">FYJ35_08025</name>
</gene>
<evidence type="ECO:0000256" key="1">
    <source>
        <dbReference type="ARBA" id="ARBA00022679"/>
    </source>
</evidence>
<dbReference type="RefSeq" id="WP_154525381.1">
    <property type="nucleotide sequence ID" value="NZ_VULZ01000007.1"/>
</dbReference>
<reference evidence="3 4" key="1">
    <citation type="submission" date="2019-08" db="EMBL/GenBank/DDBJ databases">
        <title>In-depth cultivation of the pig gut microbiome towards novel bacterial diversity and tailored functional studies.</title>
        <authorList>
            <person name="Wylensek D."/>
            <person name="Hitch T.C.A."/>
            <person name="Clavel T."/>
        </authorList>
    </citation>
    <scope>NUCLEOTIDE SEQUENCE [LARGE SCALE GENOMIC DNA]</scope>
    <source>
        <strain evidence="3 4">Oil+RF-744-WCA-WT-11</strain>
    </source>
</reference>
<comment type="caution">
    <text evidence="3">The sequence shown here is derived from an EMBL/GenBank/DDBJ whole genome shotgun (WGS) entry which is preliminary data.</text>
</comment>
<keyword evidence="1 3" id="KW-0808">Transferase</keyword>
<evidence type="ECO:0000313" key="3">
    <source>
        <dbReference type="EMBL" id="MSS14991.1"/>
    </source>
</evidence>
<dbReference type="InterPro" id="IPR029063">
    <property type="entry name" value="SAM-dependent_MTases_sf"/>
</dbReference>
<dbReference type="GO" id="GO:0016126">
    <property type="term" value="P:sterol biosynthetic process"/>
    <property type="evidence" value="ECO:0007669"/>
    <property type="project" value="TreeGrafter"/>
</dbReference>
<accession>A0A6L5X3T0</accession>
<feature type="domain" description="Methyltransferase type 11" evidence="2">
    <location>
        <begin position="70"/>
        <end position="169"/>
    </location>
</feature>
<dbReference type="InterPro" id="IPR013216">
    <property type="entry name" value="Methyltransf_11"/>
</dbReference>
<dbReference type="Pfam" id="PF08241">
    <property type="entry name" value="Methyltransf_11"/>
    <property type="match status" value="1"/>
</dbReference>
<dbReference type="GO" id="GO:0003838">
    <property type="term" value="F:sterol 24-C-methyltransferase activity"/>
    <property type="evidence" value="ECO:0007669"/>
    <property type="project" value="TreeGrafter"/>
</dbReference>
<protein>
    <submittedName>
        <fullName evidence="3">Class I SAM-dependent methyltransferase</fullName>
    </submittedName>
</protein>
<dbReference type="InterPro" id="IPR050447">
    <property type="entry name" value="Erg6_SMT_methyltransf"/>
</dbReference>
<dbReference type="Gene3D" id="3.40.50.150">
    <property type="entry name" value="Vaccinia Virus protein VP39"/>
    <property type="match status" value="1"/>
</dbReference>
<evidence type="ECO:0000259" key="2">
    <source>
        <dbReference type="Pfam" id="PF08241"/>
    </source>
</evidence>
<dbReference type="SUPFAM" id="SSF53335">
    <property type="entry name" value="S-adenosyl-L-methionine-dependent methyltransferases"/>
    <property type="match status" value="1"/>
</dbReference>
<dbReference type="EMBL" id="VULZ01000007">
    <property type="protein sequence ID" value="MSS14991.1"/>
    <property type="molecule type" value="Genomic_DNA"/>
</dbReference>
<organism evidence="3 4">
    <name type="scientific">Porcincola intestinalis</name>
    <dbReference type="NCBI Taxonomy" id="2606632"/>
    <lineage>
        <taxon>Bacteria</taxon>
        <taxon>Bacillati</taxon>
        <taxon>Bacillota</taxon>
        <taxon>Clostridia</taxon>
        <taxon>Lachnospirales</taxon>
        <taxon>Lachnospiraceae</taxon>
        <taxon>Porcincola</taxon>
    </lineage>
</organism>
<dbReference type="PANTHER" id="PTHR44068">
    <property type="entry name" value="ZGC:194242"/>
    <property type="match status" value="1"/>
</dbReference>
<dbReference type="CDD" id="cd02440">
    <property type="entry name" value="AdoMet_MTases"/>
    <property type="match status" value="1"/>
</dbReference>
<evidence type="ECO:0000313" key="4">
    <source>
        <dbReference type="Proteomes" id="UP000481852"/>
    </source>
</evidence>
<dbReference type="Proteomes" id="UP000481852">
    <property type="component" value="Unassembled WGS sequence"/>
</dbReference>
<dbReference type="PANTHER" id="PTHR44068:SF1">
    <property type="entry name" value="HYPOTHETICAL LOC100005854"/>
    <property type="match status" value="1"/>
</dbReference>
<sequence>MNTNTENKDITANATVPQADTSEPIDFTYIENARKPVGELGGTVLDDMNESHAALTEWGFAHLHFGSTVLDVGCGGGNALRLAMHQDPGAAFFGIDYSDVSIEKATAFNGEAVMSGRLSLKKASVSSLPFGDGFFDTVYSVESYFFWPDLPNDMREICRVLKSGGTFAIIVEMVAGDMSDRFEKITEHLHMNVLAPEQLAEVYRQAGFTDVTYDWDKEKGWLVMQGRKA</sequence>
<name>A0A6L5X3T0_9FIRM</name>
<dbReference type="AlphaFoldDB" id="A0A6L5X3T0"/>
<dbReference type="GO" id="GO:0032259">
    <property type="term" value="P:methylation"/>
    <property type="evidence" value="ECO:0007669"/>
    <property type="project" value="UniProtKB-KW"/>
</dbReference>
<keyword evidence="4" id="KW-1185">Reference proteome</keyword>
<keyword evidence="3" id="KW-0489">Methyltransferase</keyword>
<proteinExistence type="predicted"/>